<dbReference type="Pfam" id="PF02653">
    <property type="entry name" value="BPD_transp_2"/>
    <property type="match status" value="1"/>
</dbReference>
<dbReference type="CDD" id="cd06582">
    <property type="entry name" value="TM_PBP1_LivH_like"/>
    <property type="match status" value="1"/>
</dbReference>
<keyword evidence="4 9" id="KW-0812">Transmembrane</keyword>
<keyword evidence="6 9" id="KW-1133">Transmembrane helix</keyword>
<gene>
    <name evidence="10" type="ORF">GCM10025881_26990</name>
</gene>
<keyword evidence="11" id="KW-1185">Reference proteome</keyword>
<protein>
    <submittedName>
        <fullName evidence="10">Branched-chain amino acid ABC transporter permease</fullName>
    </submittedName>
</protein>
<evidence type="ECO:0000256" key="4">
    <source>
        <dbReference type="ARBA" id="ARBA00022692"/>
    </source>
</evidence>
<sequence>MEMDPVFLTQQVLNGLSFGALLFLVASGFTLVFGLMRISNLAHGGIYLVGAYVAVSAVAATGNFWLGVLSGAVAGAGVGLVVERGLLRRVRNQEMPEVLVTVGISFIIADLVLAFFGGDPKSLPSGGTGAPSGVLTIGEFGYPYYRLFIIGVTVLIGLALFLLQKRTRIGAIVRAGVDNREMAAAIGINIDAVFTGVFVFGALLAGVAGAIGSGLLSLTPSSGTEILLFAMVVVIVGGLGNIAGAAIGSVLIGIIDAFAKAWVPEFSYFTIFAPMALVLVFRPYGLLGRRS</sequence>
<evidence type="ECO:0000256" key="9">
    <source>
        <dbReference type="SAM" id="Phobius"/>
    </source>
</evidence>
<feature type="transmembrane region" description="Helical" evidence="9">
    <location>
        <begin position="184"/>
        <end position="206"/>
    </location>
</feature>
<name>A0ABQ6KAB5_9MICO</name>
<feature type="transmembrane region" description="Helical" evidence="9">
    <location>
        <begin position="12"/>
        <end position="34"/>
    </location>
</feature>
<dbReference type="InterPro" id="IPR052157">
    <property type="entry name" value="BCAA_transport_permease"/>
</dbReference>
<keyword evidence="7 9" id="KW-0472">Membrane</keyword>
<dbReference type="EMBL" id="BSVB01000001">
    <property type="protein sequence ID" value="GMA95875.1"/>
    <property type="molecule type" value="Genomic_DNA"/>
</dbReference>
<evidence type="ECO:0000256" key="6">
    <source>
        <dbReference type="ARBA" id="ARBA00022989"/>
    </source>
</evidence>
<dbReference type="Proteomes" id="UP001157034">
    <property type="component" value="Unassembled WGS sequence"/>
</dbReference>
<dbReference type="PANTHER" id="PTHR11795:SF442">
    <property type="entry name" value="ABC TRANSPORTER ATP-BINDING PROTEIN"/>
    <property type="match status" value="1"/>
</dbReference>
<keyword evidence="2" id="KW-0813">Transport</keyword>
<evidence type="ECO:0000256" key="1">
    <source>
        <dbReference type="ARBA" id="ARBA00004651"/>
    </source>
</evidence>
<evidence type="ECO:0000256" key="2">
    <source>
        <dbReference type="ARBA" id="ARBA00022448"/>
    </source>
</evidence>
<proteinExistence type="inferred from homology"/>
<comment type="subcellular location">
    <subcellularLocation>
        <location evidence="1">Cell membrane</location>
        <topology evidence="1">Multi-pass membrane protein</topology>
    </subcellularLocation>
</comment>
<comment type="similarity">
    <text evidence="8">Belongs to the binding-protein-dependent transport system permease family. LivHM subfamily.</text>
</comment>
<feature type="transmembrane region" description="Helical" evidence="9">
    <location>
        <begin position="41"/>
        <end position="59"/>
    </location>
</feature>
<dbReference type="InterPro" id="IPR001851">
    <property type="entry name" value="ABC_transp_permease"/>
</dbReference>
<reference evidence="11" key="1">
    <citation type="journal article" date="2019" name="Int. J. Syst. Evol. Microbiol.">
        <title>The Global Catalogue of Microorganisms (GCM) 10K type strain sequencing project: providing services to taxonomists for standard genome sequencing and annotation.</title>
        <authorList>
            <consortium name="The Broad Institute Genomics Platform"/>
            <consortium name="The Broad Institute Genome Sequencing Center for Infectious Disease"/>
            <person name="Wu L."/>
            <person name="Ma J."/>
        </authorList>
    </citation>
    <scope>NUCLEOTIDE SEQUENCE [LARGE SCALE GENOMIC DNA]</scope>
    <source>
        <strain evidence="11">NBRC 108894</strain>
    </source>
</reference>
<feature type="transmembrane region" description="Helical" evidence="9">
    <location>
        <begin position="65"/>
        <end position="86"/>
    </location>
</feature>
<evidence type="ECO:0000256" key="3">
    <source>
        <dbReference type="ARBA" id="ARBA00022475"/>
    </source>
</evidence>
<feature type="transmembrane region" description="Helical" evidence="9">
    <location>
        <begin position="98"/>
        <end position="116"/>
    </location>
</feature>
<organism evidence="10 11">
    <name type="scientific">Pseudolysinimonas kribbensis</name>
    <dbReference type="NCBI Taxonomy" id="433641"/>
    <lineage>
        <taxon>Bacteria</taxon>
        <taxon>Bacillati</taxon>
        <taxon>Actinomycetota</taxon>
        <taxon>Actinomycetes</taxon>
        <taxon>Micrococcales</taxon>
        <taxon>Microbacteriaceae</taxon>
        <taxon>Pseudolysinimonas</taxon>
    </lineage>
</organism>
<dbReference type="PANTHER" id="PTHR11795">
    <property type="entry name" value="BRANCHED-CHAIN AMINO ACID TRANSPORT SYSTEM PERMEASE PROTEIN LIVH"/>
    <property type="match status" value="1"/>
</dbReference>
<comment type="caution">
    <text evidence="10">The sequence shown here is derived from an EMBL/GenBank/DDBJ whole genome shotgun (WGS) entry which is preliminary data.</text>
</comment>
<accession>A0ABQ6KAB5</accession>
<evidence type="ECO:0000256" key="8">
    <source>
        <dbReference type="ARBA" id="ARBA00037998"/>
    </source>
</evidence>
<keyword evidence="3" id="KW-1003">Cell membrane</keyword>
<feature type="transmembrane region" description="Helical" evidence="9">
    <location>
        <begin position="144"/>
        <end position="163"/>
    </location>
</feature>
<evidence type="ECO:0000313" key="11">
    <source>
        <dbReference type="Proteomes" id="UP001157034"/>
    </source>
</evidence>
<feature type="transmembrane region" description="Helical" evidence="9">
    <location>
        <begin position="226"/>
        <end position="254"/>
    </location>
</feature>
<feature type="transmembrane region" description="Helical" evidence="9">
    <location>
        <begin position="266"/>
        <end position="285"/>
    </location>
</feature>
<keyword evidence="5" id="KW-0029">Amino-acid transport</keyword>
<evidence type="ECO:0000256" key="5">
    <source>
        <dbReference type="ARBA" id="ARBA00022970"/>
    </source>
</evidence>
<evidence type="ECO:0000256" key="7">
    <source>
        <dbReference type="ARBA" id="ARBA00023136"/>
    </source>
</evidence>
<evidence type="ECO:0000313" key="10">
    <source>
        <dbReference type="EMBL" id="GMA95875.1"/>
    </source>
</evidence>